<evidence type="ECO:0000313" key="1">
    <source>
        <dbReference type="EMBL" id="ADH43003.1"/>
    </source>
</evidence>
<accession>E7CA19</accession>
<dbReference type="EMBL" id="GU574704">
    <property type="protein sequence ID" value="ADH43003.1"/>
    <property type="molecule type" value="Genomic_DNA"/>
</dbReference>
<dbReference type="AlphaFoldDB" id="E7CA19"/>
<reference evidence="1" key="1">
    <citation type="submission" date="2010-01" db="EMBL/GenBank/DDBJ databases">
        <title>Genome fragments of uncultured bacteria from the North Pacific Subtropical Gyre.</title>
        <authorList>
            <person name="Pham V.D."/>
            <person name="DeLong E.F."/>
        </authorList>
    </citation>
    <scope>NUCLEOTIDE SEQUENCE</scope>
</reference>
<organism evidence="1">
    <name type="scientific">uncultured SAR11 cluster alpha proteobacterium H17925_45G17</name>
    <dbReference type="NCBI Taxonomy" id="715038"/>
    <lineage>
        <taxon>Bacteria</taxon>
        <taxon>Pseudomonadati</taxon>
        <taxon>Pseudomonadota</taxon>
        <taxon>Alphaproteobacteria</taxon>
        <taxon>Candidatus Pelagibacterales</taxon>
        <taxon>environmental samples</taxon>
    </lineage>
</organism>
<protein>
    <submittedName>
        <fullName evidence="1">Uncharacterized protein</fullName>
    </submittedName>
</protein>
<proteinExistence type="predicted"/>
<sequence length="48" mass="5242">MPAVVAATIVTIPVTLPRPISGRAVLSFLKIDIHSESVDWRMRRLNGG</sequence>
<name>E7CA19_9PROT</name>